<keyword evidence="3" id="KW-0472">Membrane</keyword>
<dbReference type="GO" id="GO:0016020">
    <property type="term" value="C:membrane"/>
    <property type="evidence" value="ECO:0007669"/>
    <property type="project" value="TreeGrafter"/>
</dbReference>
<accession>A0A540K8L3</accession>
<dbReference type="GO" id="GO:0009134">
    <property type="term" value="P:nucleoside diphosphate catabolic process"/>
    <property type="evidence" value="ECO:0007669"/>
    <property type="project" value="TreeGrafter"/>
</dbReference>
<reference evidence="4 5" key="1">
    <citation type="journal article" date="2019" name="G3 (Bethesda)">
        <title>Sequencing of a Wild Apple (Malus baccata) Genome Unravels the Differences Between Cultivated and Wild Apple Species Regarding Disease Resistance and Cold Tolerance.</title>
        <authorList>
            <person name="Chen X."/>
        </authorList>
    </citation>
    <scope>NUCLEOTIDE SEQUENCE [LARGE SCALE GENOMIC DNA]</scope>
    <source>
        <strain evidence="5">cv. Shandingzi</strain>
        <tissue evidence="4">Leaves</tissue>
    </source>
</reference>
<evidence type="ECO:0000313" key="4">
    <source>
        <dbReference type="EMBL" id="TQD70565.1"/>
    </source>
</evidence>
<name>A0A540K8L3_MALBA</name>
<keyword evidence="3" id="KW-0812">Transmembrane</keyword>
<gene>
    <name evidence="4" type="ORF">C1H46_043901</name>
</gene>
<comment type="similarity">
    <text evidence="1">Belongs to the GDA1/CD39 NTPase family.</text>
</comment>
<dbReference type="GO" id="GO:0017110">
    <property type="term" value="F:nucleoside diphosphate phosphatase activity"/>
    <property type="evidence" value="ECO:0007669"/>
    <property type="project" value="TreeGrafter"/>
</dbReference>
<evidence type="ECO:0000256" key="2">
    <source>
        <dbReference type="ARBA" id="ARBA00022801"/>
    </source>
</evidence>
<keyword evidence="3" id="KW-1133">Transmembrane helix</keyword>
<feature type="transmembrane region" description="Helical" evidence="3">
    <location>
        <begin position="80"/>
        <end position="101"/>
    </location>
</feature>
<dbReference type="Proteomes" id="UP000315295">
    <property type="component" value="Unassembled WGS sequence"/>
</dbReference>
<proteinExistence type="inferred from homology"/>
<evidence type="ECO:0000256" key="3">
    <source>
        <dbReference type="SAM" id="Phobius"/>
    </source>
</evidence>
<dbReference type="PANTHER" id="PTHR11782:SF3">
    <property type="entry name" value="APYRASE 6-RELATED"/>
    <property type="match status" value="1"/>
</dbReference>
<dbReference type="EMBL" id="VIEB01001751">
    <property type="protein sequence ID" value="TQD70565.1"/>
    <property type="molecule type" value="Genomic_DNA"/>
</dbReference>
<sequence length="104" mass="11769">MRVNPGLSAYAEDPESAGRSLRELLEFGKGRVPKDLWAETKIRLMARAGLRLLDLGVQNRILNSCRKVLRSSGFKFRDEWAFVITGTVNCEFMVVLVLIAIQMK</sequence>
<dbReference type="Pfam" id="PF01150">
    <property type="entry name" value="GDA1_CD39"/>
    <property type="match status" value="1"/>
</dbReference>
<dbReference type="Gene3D" id="3.30.420.40">
    <property type="match status" value="1"/>
</dbReference>
<organism evidence="4 5">
    <name type="scientific">Malus baccata</name>
    <name type="common">Siberian crab apple</name>
    <name type="synonym">Pyrus baccata</name>
    <dbReference type="NCBI Taxonomy" id="106549"/>
    <lineage>
        <taxon>Eukaryota</taxon>
        <taxon>Viridiplantae</taxon>
        <taxon>Streptophyta</taxon>
        <taxon>Embryophyta</taxon>
        <taxon>Tracheophyta</taxon>
        <taxon>Spermatophyta</taxon>
        <taxon>Magnoliopsida</taxon>
        <taxon>eudicotyledons</taxon>
        <taxon>Gunneridae</taxon>
        <taxon>Pentapetalae</taxon>
        <taxon>rosids</taxon>
        <taxon>fabids</taxon>
        <taxon>Rosales</taxon>
        <taxon>Rosaceae</taxon>
        <taxon>Amygdaloideae</taxon>
        <taxon>Maleae</taxon>
        <taxon>Malus</taxon>
    </lineage>
</organism>
<dbReference type="STRING" id="106549.A0A540K8L3"/>
<evidence type="ECO:0000313" key="5">
    <source>
        <dbReference type="Proteomes" id="UP000315295"/>
    </source>
</evidence>
<protein>
    <submittedName>
        <fullName evidence="4">Uncharacterized protein</fullName>
    </submittedName>
</protein>
<evidence type="ECO:0000256" key="1">
    <source>
        <dbReference type="ARBA" id="ARBA00009283"/>
    </source>
</evidence>
<dbReference type="AlphaFoldDB" id="A0A540K8L3"/>
<comment type="caution">
    <text evidence="4">The sequence shown here is derived from an EMBL/GenBank/DDBJ whole genome shotgun (WGS) entry which is preliminary data.</text>
</comment>
<keyword evidence="5" id="KW-1185">Reference proteome</keyword>
<dbReference type="InterPro" id="IPR000407">
    <property type="entry name" value="GDA1_CD39_NTPase"/>
</dbReference>
<keyword evidence="2" id="KW-0378">Hydrolase</keyword>
<dbReference type="PANTHER" id="PTHR11782">
    <property type="entry name" value="ADENOSINE/GUANOSINE DIPHOSPHATASE"/>
    <property type="match status" value="1"/>
</dbReference>